<dbReference type="InterPro" id="IPR032675">
    <property type="entry name" value="LRR_dom_sf"/>
</dbReference>
<dbReference type="AlphaFoldDB" id="A0A7M5UWU3"/>
<evidence type="ECO:0000256" key="4">
    <source>
        <dbReference type="ARBA" id="ARBA00023157"/>
    </source>
</evidence>
<dbReference type="InterPro" id="IPR003591">
    <property type="entry name" value="Leu-rich_rpt_typical-subtyp"/>
</dbReference>
<protein>
    <recommendedName>
        <fullName evidence="7">Ig-like domain-containing protein</fullName>
    </recommendedName>
</protein>
<dbReference type="CDD" id="cd00096">
    <property type="entry name" value="Ig"/>
    <property type="match status" value="1"/>
</dbReference>
<evidence type="ECO:0000256" key="5">
    <source>
        <dbReference type="ARBA" id="ARBA00023180"/>
    </source>
</evidence>
<dbReference type="RefSeq" id="XP_066923704.1">
    <property type="nucleotide sequence ID" value="XM_067067603.1"/>
</dbReference>
<keyword evidence="1" id="KW-0433">Leucine-rich repeat</keyword>
<dbReference type="SUPFAM" id="SSF52058">
    <property type="entry name" value="L domain-like"/>
    <property type="match status" value="1"/>
</dbReference>
<dbReference type="Pfam" id="PF13855">
    <property type="entry name" value="LRR_8"/>
    <property type="match status" value="2"/>
</dbReference>
<evidence type="ECO:0000313" key="9">
    <source>
        <dbReference type="Proteomes" id="UP000594262"/>
    </source>
</evidence>
<evidence type="ECO:0000256" key="6">
    <source>
        <dbReference type="SAM" id="MobiDB-lite"/>
    </source>
</evidence>
<keyword evidence="3" id="KW-0677">Repeat</keyword>
<dbReference type="Pfam" id="PF13927">
    <property type="entry name" value="Ig_3"/>
    <property type="match status" value="2"/>
</dbReference>
<dbReference type="InterPro" id="IPR036179">
    <property type="entry name" value="Ig-like_dom_sf"/>
</dbReference>
<dbReference type="Proteomes" id="UP000594262">
    <property type="component" value="Unplaced"/>
</dbReference>
<dbReference type="SMART" id="SM00409">
    <property type="entry name" value="IG"/>
    <property type="match status" value="2"/>
</dbReference>
<dbReference type="PANTHER" id="PTHR45842">
    <property type="entry name" value="SYNAPTIC ADHESION-LIKE MOLECULE SALM"/>
    <property type="match status" value="1"/>
</dbReference>
<keyword evidence="4" id="KW-1015">Disulfide bond</keyword>
<feature type="domain" description="Ig-like" evidence="7">
    <location>
        <begin position="202"/>
        <end position="280"/>
    </location>
</feature>
<dbReference type="InterPro" id="IPR003599">
    <property type="entry name" value="Ig_sub"/>
</dbReference>
<proteinExistence type="predicted"/>
<dbReference type="InterPro" id="IPR050467">
    <property type="entry name" value="LRFN"/>
</dbReference>
<organism evidence="8 9">
    <name type="scientific">Clytia hemisphaerica</name>
    <dbReference type="NCBI Taxonomy" id="252671"/>
    <lineage>
        <taxon>Eukaryota</taxon>
        <taxon>Metazoa</taxon>
        <taxon>Cnidaria</taxon>
        <taxon>Hydrozoa</taxon>
        <taxon>Hydroidolina</taxon>
        <taxon>Leptothecata</taxon>
        <taxon>Obeliida</taxon>
        <taxon>Clytiidae</taxon>
        <taxon>Clytia</taxon>
    </lineage>
</organism>
<feature type="domain" description="Ig-like" evidence="7">
    <location>
        <begin position="291"/>
        <end position="381"/>
    </location>
</feature>
<dbReference type="EnsemblMetazoa" id="CLYHEMT003956.1">
    <property type="protein sequence ID" value="CLYHEMP003956.1"/>
    <property type="gene ID" value="CLYHEMG003956"/>
</dbReference>
<reference evidence="8" key="1">
    <citation type="submission" date="2021-01" db="UniProtKB">
        <authorList>
            <consortium name="EnsemblMetazoa"/>
        </authorList>
    </citation>
    <scope>IDENTIFICATION</scope>
</reference>
<keyword evidence="2" id="KW-0732">Signal</keyword>
<dbReference type="PROSITE" id="PS50835">
    <property type="entry name" value="IG_LIKE"/>
    <property type="match status" value="2"/>
</dbReference>
<sequence>MFGGLPLLHTLLLQENKIQWIEPYAFQGLTALQRLYLFRNEIFYVQERTFFGLFALVELNLGVNKIEGLAKDAFLGLPRLVSLQLNSNFINTIRFGTFAKLRSLYRLVLYFNKVTRVEKGAFDDCKRLGSLLWYPPLTLVKSSRTLKEIPSNDFKCDCQAVWLKQWLTQKTSKVGSIFCNGPATLKGRNVTEVDDEHFTCAPIFMAIEPKLTLLKSGKTAQIRCNVNALAEYTWIKNGSVLTNQFKTFQTNTGALFVHNVTEADSGEYICLVKTENATLAGSSIVKVGVQPSIIGNKEEIVDVQKENENVVLICPNEGFPKPLVFWHYAGKLIQDGSEDRFIGFDGRLILTKMTAKNAGVYVCTANNEFGMDKKTFYLRVSAEKESYCEPTCATGYECKMKYTCQCSKERALNDGMCSSTVEGRSFGSGDGPENNEIGDNEANDVDDDFDNDEFSRKSFTDVSHSIMTTTSSTTPKRGGPVV</sequence>
<dbReference type="GeneID" id="136810993"/>
<dbReference type="OrthoDB" id="5977656at2759"/>
<feature type="region of interest" description="Disordered" evidence="6">
    <location>
        <begin position="423"/>
        <end position="482"/>
    </location>
</feature>
<dbReference type="InterPro" id="IPR000483">
    <property type="entry name" value="Cys-rich_flank_reg_C"/>
</dbReference>
<name>A0A7M5UWU3_9CNID</name>
<keyword evidence="5" id="KW-0325">Glycoprotein</keyword>
<dbReference type="SMART" id="SM00369">
    <property type="entry name" value="LRR_TYP"/>
    <property type="match status" value="5"/>
</dbReference>
<evidence type="ECO:0000256" key="1">
    <source>
        <dbReference type="ARBA" id="ARBA00022614"/>
    </source>
</evidence>
<accession>A0A7M5UWU3</accession>
<dbReference type="Gene3D" id="3.80.10.10">
    <property type="entry name" value="Ribonuclease Inhibitor"/>
    <property type="match status" value="1"/>
</dbReference>
<evidence type="ECO:0000259" key="7">
    <source>
        <dbReference type="PROSITE" id="PS50835"/>
    </source>
</evidence>
<evidence type="ECO:0000256" key="3">
    <source>
        <dbReference type="ARBA" id="ARBA00022737"/>
    </source>
</evidence>
<keyword evidence="9" id="KW-1185">Reference proteome</keyword>
<feature type="compositionally biased region" description="Acidic residues" evidence="6">
    <location>
        <begin position="436"/>
        <end position="452"/>
    </location>
</feature>
<dbReference type="InterPro" id="IPR007110">
    <property type="entry name" value="Ig-like_dom"/>
</dbReference>
<dbReference type="PANTHER" id="PTHR45842:SF12">
    <property type="entry name" value="KEKKON 5, ISOFORM A"/>
    <property type="match status" value="1"/>
</dbReference>
<dbReference type="InterPro" id="IPR001611">
    <property type="entry name" value="Leu-rich_rpt"/>
</dbReference>
<dbReference type="InterPro" id="IPR013783">
    <property type="entry name" value="Ig-like_fold"/>
</dbReference>
<evidence type="ECO:0000313" key="8">
    <source>
        <dbReference type="EnsemblMetazoa" id="CLYHEMP003956.1"/>
    </source>
</evidence>
<dbReference type="SMART" id="SM00408">
    <property type="entry name" value="IGc2"/>
    <property type="match status" value="2"/>
</dbReference>
<dbReference type="Gene3D" id="2.60.40.10">
    <property type="entry name" value="Immunoglobulins"/>
    <property type="match status" value="2"/>
</dbReference>
<dbReference type="SMART" id="SM00082">
    <property type="entry name" value="LRRCT"/>
    <property type="match status" value="1"/>
</dbReference>
<dbReference type="SUPFAM" id="SSF48726">
    <property type="entry name" value="Immunoglobulin"/>
    <property type="match status" value="2"/>
</dbReference>
<dbReference type="InterPro" id="IPR003598">
    <property type="entry name" value="Ig_sub2"/>
</dbReference>
<evidence type="ECO:0000256" key="2">
    <source>
        <dbReference type="ARBA" id="ARBA00022729"/>
    </source>
</evidence>